<organism evidence="7 8">
    <name type="scientific">Thermus arciformis</name>
    <dbReference type="NCBI Taxonomy" id="482827"/>
    <lineage>
        <taxon>Bacteria</taxon>
        <taxon>Thermotogati</taxon>
        <taxon>Deinococcota</taxon>
        <taxon>Deinococci</taxon>
        <taxon>Thermales</taxon>
        <taxon>Thermaceae</taxon>
        <taxon>Thermus</taxon>
    </lineage>
</organism>
<evidence type="ECO:0000256" key="2">
    <source>
        <dbReference type="ARBA" id="ARBA00004418"/>
    </source>
</evidence>
<evidence type="ECO:0000313" key="7">
    <source>
        <dbReference type="EMBL" id="SDE97344.1"/>
    </source>
</evidence>
<gene>
    <name evidence="7" type="ORF">SAMN04488243_11838</name>
</gene>
<dbReference type="STRING" id="482827.SAMN04488243_11838"/>
<dbReference type="InterPro" id="IPR012902">
    <property type="entry name" value="N_methyl_site"/>
</dbReference>
<name>A0A1G7HAL8_9DEIN</name>
<dbReference type="Gene3D" id="3.30.1300.70">
    <property type="match status" value="1"/>
</dbReference>
<dbReference type="InterPro" id="IPR045584">
    <property type="entry name" value="Pilin-like"/>
</dbReference>
<dbReference type="SUPFAM" id="SSF54523">
    <property type="entry name" value="Pili subunits"/>
    <property type="match status" value="1"/>
</dbReference>
<keyword evidence="3" id="KW-0574">Periplasm</keyword>
<dbReference type="InterPro" id="IPR041050">
    <property type="entry name" value="PilA4"/>
</dbReference>
<evidence type="ECO:0000256" key="5">
    <source>
        <dbReference type="SAM" id="Phobius"/>
    </source>
</evidence>
<dbReference type="GO" id="GO:0009279">
    <property type="term" value="C:cell outer membrane"/>
    <property type="evidence" value="ECO:0007669"/>
    <property type="project" value="UniProtKB-SubCell"/>
</dbReference>
<proteinExistence type="predicted"/>
<dbReference type="EMBL" id="FNBC01000018">
    <property type="protein sequence ID" value="SDE97344.1"/>
    <property type="molecule type" value="Genomic_DNA"/>
</dbReference>
<feature type="domain" description="Pilin A4" evidence="6">
    <location>
        <begin position="39"/>
        <end position="113"/>
    </location>
</feature>
<evidence type="ECO:0000256" key="3">
    <source>
        <dbReference type="ARBA" id="ARBA00022764"/>
    </source>
</evidence>
<reference evidence="8" key="1">
    <citation type="submission" date="2016-10" db="EMBL/GenBank/DDBJ databases">
        <authorList>
            <person name="Varghese N."/>
            <person name="Submissions S."/>
        </authorList>
    </citation>
    <scope>NUCLEOTIDE SEQUENCE [LARGE SCALE GENOMIC DNA]</scope>
    <source>
        <strain evidence="8">CGMCC 1.6992</strain>
    </source>
</reference>
<keyword evidence="4" id="KW-0998">Cell outer membrane</keyword>
<feature type="transmembrane region" description="Helical" evidence="5">
    <location>
        <begin position="6"/>
        <end position="25"/>
    </location>
</feature>
<dbReference type="Proteomes" id="UP000199446">
    <property type="component" value="Unassembled WGS sequence"/>
</dbReference>
<keyword evidence="8" id="KW-1185">Reference proteome</keyword>
<evidence type="ECO:0000259" key="6">
    <source>
        <dbReference type="Pfam" id="PF18682"/>
    </source>
</evidence>
<sequence>MRLGFTLVELLIVLIFLGIFITFSYSPVASTYKKAHLLAGQSYVRNVALALEAQRDPSTGALPTHLTDCLSGFGQRPSTVKECTITYLDSQDYVIEASLEGADLKKVIYKSSDGTLVSLP</sequence>
<protein>
    <submittedName>
        <fullName evidence="7">Prepilin-type N-terminal cleavage/methylation domain-containing protein</fullName>
    </submittedName>
</protein>
<comment type="subcellular location">
    <subcellularLocation>
        <location evidence="1">Cell outer membrane</location>
        <topology evidence="1">Single-pass membrane protein</topology>
    </subcellularLocation>
    <subcellularLocation>
        <location evidence="2">Periplasm</location>
    </subcellularLocation>
</comment>
<keyword evidence="5" id="KW-1133">Transmembrane helix</keyword>
<dbReference type="Pfam" id="PF18682">
    <property type="entry name" value="PilA4"/>
    <property type="match status" value="1"/>
</dbReference>
<dbReference type="NCBIfam" id="TIGR02532">
    <property type="entry name" value="IV_pilin_GFxxxE"/>
    <property type="match status" value="1"/>
</dbReference>
<evidence type="ECO:0000313" key="8">
    <source>
        <dbReference type="Proteomes" id="UP000199446"/>
    </source>
</evidence>
<dbReference type="RefSeq" id="WP_093007427.1">
    <property type="nucleotide sequence ID" value="NZ_FNBC01000018.1"/>
</dbReference>
<dbReference type="GO" id="GO:0042597">
    <property type="term" value="C:periplasmic space"/>
    <property type="evidence" value="ECO:0007669"/>
    <property type="project" value="UniProtKB-SubCell"/>
</dbReference>
<evidence type="ECO:0000256" key="1">
    <source>
        <dbReference type="ARBA" id="ARBA00004203"/>
    </source>
</evidence>
<dbReference type="OrthoDB" id="36045at2"/>
<keyword evidence="5" id="KW-0812">Transmembrane</keyword>
<accession>A0A1G7HAL8</accession>
<dbReference type="AlphaFoldDB" id="A0A1G7HAL8"/>
<evidence type="ECO:0000256" key="4">
    <source>
        <dbReference type="ARBA" id="ARBA00023237"/>
    </source>
</evidence>
<keyword evidence="5" id="KW-0472">Membrane</keyword>